<dbReference type="Proteomes" id="UP000765509">
    <property type="component" value="Unassembled WGS sequence"/>
</dbReference>
<reference evidence="1" key="1">
    <citation type="submission" date="2021-03" db="EMBL/GenBank/DDBJ databases">
        <title>Draft genome sequence of rust myrtle Austropuccinia psidii MF-1, a brazilian biotype.</title>
        <authorList>
            <person name="Quecine M.C."/>
            <person name="Pachon D.M.R."/>
            <person name="Bonatelli M.L."/>
            <person name="Correr F.H."/>
            <person name="Franceschini L.M."/>
            <person name="Leite T.F."/>
            <person name="Margarido G.R.A."/>
            <person name="Almeida C.A."/>
            <person name="Ferrarezi J.A."/>
            <person name="Labate C.A."/>
        </authorList>
    </citation>
    <scope>NUCLEOTIDE SEQUENCE</scope>
    <source>
        <strain evidence="1">MF-1</strain>
    </source>
</reference>
<protein>
    <submittedName>
        <fullName evidence="1">Uncharacterized protein</fullName>
    </submittedName>
</protein>
<evidence type="ECO:0000313" key="1">
    <source>
        <dbReference type="EMBL" id="MBW0479124.1"/>
    </source>
</evidence>
<dbReference type="EMBL" id="AVOT02005465">
    <property type="protein sequence ID" value="MBW0479124.1"/>
    <property type="molecule type" value="Genomic_DNA"/>
</dbReference>
<gene>
    <name evidence="1" type="ORF">O181_018839</name>
</gene>
<comment type="caution">
    <text evidence="1">The sequence shown here is derived from an EMBL/GenBank/DDBJ whole genome shotgun (WGS) entry which is preliminary data.</text>
</comment>
<accession>A0A9Q3GU56</accession>
<keyword evidence="2" id="KW-1185">Reference proteome</keyword>
<sequence length="156" mass="17904">MNDLASEPPSHYIYQLNMIMLMHHLLHIFPIYHPCTSEPPQLTILTLLHCPLMLPISNLYADAMIGFQPEGCSFPQLTILALTQQHLHTSTVCHPYTSTPPQLTILKPPHCPLMFSIYHPYTHAIVGLCMIPDHFPSLPSLYAWKYFVTHHFHLNN</sequence>
<name>A0A9Q3GU56_9BASI</name>
<proteinExistence type="predicted"/>
<dbReference type="AlphaFoldDB" id="A0A9Q3GU56"/>
<organism evidence="1 2">
    <name type="scientific">Austropuccinia psidii MF-1</name>
    <dbReference type="NCBI Taxonomy" id="1389203"/>
    <lineage>
        <taxon>Eukaryota</taxon>
        <taxon>Fungi</taxon>
        <taxon>Dikarya</taxon>
        <taxon>Basidiomycota</taxon>
        <taxon>Pucciniomycotina</taxon>
        <taxon>Pucciniomycetes</taxon>
        <taxon>Pucciniales</taxon>
        <taxon>Sphaerophragmiaceae</taxon>
        <taxon>Austropuccinia</taxon>
    </lineage>
</organism>
<evidence type="ECO:0000313" key="2">
    <source>
        <dbReference type="Proteomes" id="UP000765509"/>
    </source>
</evidence>